<dbReference type="Pfam" id="PF00899">
    <property type="entry name" value="ThiF"/>
    <property type="match status" value="1"/>
</dbReference>
<dbReference type="GO" id="GO:0005737">
    <property type="term" value="C:cytoplasm"/>
    <property type="evidence" value="ECO:0007669"/>
    <property type="project" value="TreeGrafter"/>
</dbReference>
<dbReference type="GO" id="GO:0016925">
    <property type="term" value="P:protein sumoylation"/>
    <property type="evidence" value="ECO:0007669"/>
    <property type="project" value="TreeGrafter"/>
</dbReference>
<evidence type="ECO:0000313" key="3">
    <source>
        <dbReference type="Proteomes" id="UP000663840"/>
    </source>
</evidence>
<dbReference type="EMBL" id="CAJMWR010000040">
    <property type="protein sequence ID" value="CAE6338103.1"/>
    <property type="molecule type" value="Genomic_DNA"/>
</dbReference>
<dbReference type="GO" id="GO:0031510">
    <property type="term" value="C:SUMO activating enzyme complex"/>
    <property type="evidence" value="ECO:0007669"/>
    <property type="project" value="TreeGrafter"/>
</dbReference>
<dbReference type="InterPro" id="IPR035985">
    <property type="entry name" value="Ubiquitin-activating_enz"/>
</dbReference>
<dbReference type="PANTHER" id="PTHR10953">
    <property type="entry name" value="UBIQUITIN-ACTIVATING ENZYME E1"/>
    <property type="match status" value="1"/>
</dbReference>
<gene>
    <name evidence="2" type="ORF">RDB_LOCUS2404</name>
</gene>
<dbReference type="GO" id="GO:0019948">
    <property type="term" value="F:SUMO activating enzyme activity"/>
    <property type="evidence" value="ECO:0007669"/>
    <property type="project" value="TreeGrafter"/>
</dbReference>
<sequence length="364" mass="39538">MSDVQMDSVNGKLPVSITEDEAALYDRQIRLWGLDAQQRMRNATVLIIRLKGVATEAIKNIVLAGIGKLIIVDEEVVMETDLGCGFFFSEDSVGQRVSTDNTQDEQKLTQTRDCVKRVEAAKPRIQSLNPLVDVVAVSDLGILSDDQLDKTLAGVDLVCATDCQKDEMLRLNDACRRARKAFYAGGSYGLLGFVFADLIEHEYLAQDRNTTNSGATKTVKQSLSYPSLRECFGHSWKGLSKRQTKELNPSTVFSIIALWELESRNMNPVETSASTELRRIATELIESAGVNAQAGPVPSVAAIESLCSTAKHEFSPICAIVGGFLGQDILKALGAKEPPISNFLVFDGTTGGASVVPMKMNTIS</sequence>
<dbReference type="AlphaFoldDB" id="A0A8H2W8C7"/>
<dbReference type="InterPro" id="IPR045886">
    <property type="entry name" value="ThiF/MoeB/HesA"/>
</dbReference>
<name>A0A8H2W8C7_9AGAM</name>
<dbReference type="PANTHER" id="PTHR10953:SF162">
    <property type="entry name" value="SUMO-ACTIVATING ENZYME SUBUNIT 1"/>
    <property type="match status" value="1"/>
</dbReference>
<comment type="caution">
    <text evidence="2">The sequence shown here is derived from an EMBL/GenBank/DDBJ whole genome shotgun (WGS) entry which is preliminary data.</text>
</comment>
<evidence type="ECO:0000259" key="1">
    <source>
        <dbReference type="Pfam" id="PF00899"/>
    </source>
</evidence>
<accession>A0A8H2W8C7</accession>
<dbReference type="Gene3D" id="3.40.50.720">
    <property type="entry name" value="NAD(P)-binding Rossmann-like Domain"/>
    <property type="match status" value="1"/>
</dbReference>
<organism evidence="2 3">
    <name type="scientific">Rhizoctonia solani</name>
    <dbReference type="NCBI Taxonomy" id="456999"/>
    <lineage>
        <taxon>Eukaryota</taxon>
        <taxon>Fungi</taxon>
        <taxon>Dikarya</taxon>
        <taxon>Basidiomycota</taxon>
        <taxon>Agaricomycotina</taxon>
        <taxon>Agaricomycetes</taxon>
        <taxon>Cantharellales</taxon>
        <taxon>Ceratobasidiaceae</taxon>
        <taxon>Rhizoctonia</taxon>
    </lineage>
</organism>
<feature type="domain" description="THIF-type NAD/FAD binding fold" evidence="1">
    <location>
        <begin position="25"/>
        <end position="357"/>
    </location>
</feature>
<evidence type="ECO:0000313" key="2">
    <source>
        <dbReference type="EMBL" id="CAE6338103.1"/>
    </source>
</evidence>
<dbReference type="InterPro" id="IPR000594">
    <property type="entry name" value="ThiF_NAD_FAD-bd"/>
</dbReference>
<protein>
    <recommendedName>
        <fullName evidence="1">THIF-type NAD/FAD binding fold domain-containing protein</fullName>
    </recommendedName>
</protein>
<dbReference type="Proteomes" id="UP000663840">
    <property type="component" value="Unassembled WGS sequence"/>
</dbReference>
<dbReference type="SUPFAM" id="SSF69572">
    <property type="entry name" value="Activating enzymes of the ubiquitin-like proteins"/>
    <property type="match status" value="1"/>
</dbReference>
<reference evidence="2" key="1">
    <citation type="submission" date="2021-01" db="EMBL/GenBank/DDBJ databases">
        <authorList>
            <person name="Kaushik A."/>
        </authorList>
    </citation>
    <scope>NUCLEOTIDE SEQUENCE</scope>
    <source>
        <strain evidence="2">AG1-1A</strain>
    </source>
</reference>
<proteinExistence type="predicted"/>